<dbReference type="InParanoid" id="A0A1M6H8C9"/>
<dbReference type="InterPro" id="IPR002491">
    <property type="entry name" value="ABC_transptr_periplasmic_BD"/>
</dbReference>
<reference evidence="3 4" key="1">
    <citation type="submission" date="2016-11" db="EMBL/GenBank/DDBJ databases">
        <authorList>
            <person name="Jaros S."/>
            <person name="Januszkiewicz K."/>
            <person name="Wedrychowicz H."/>
        </authorList>
    </citation>
    <scope>NUCLEOTIDE SEQUENCE [LARGE SCALE GENOMIC DNA]</scope>
    <source>
        <strain evidence="3 4">DSM 18772</strain>
    </source>
</reference>
<dbReference type="PANTHER" id="PTHR30535:SF34">
    <property type="entry name" value="MOLYBDATE-BINDING PROTEIN MOLA"/>
    <property type="match status" value="1"/>
</dbReference>
<dbReference type="FunCoup" id="A0A1M6H8C9">
    <property type="interactions" value="150"/>
</dbReference>
<dbReference type="PANTHER" id="PTHR30535">
    <property type="entry name" value="VITAMIN B12-BINDING PROTEIN"/>
    <property type="match status" value="1"/>
</dbReference>
<dbReference type="Pfam" id="PF01497">
    <property type="entry name" value="Peripla_BP_2"/>
    <property type="match status" value="1"/>
</dbReference>
<proteinExistence type="predicted"/>
<accession>A0A1M6H8C9</accession>
<dbReference type="NCBIfam" id="NF038402">
    <property type="entry name" value="TroA_like"/>
    <property type="match status" value="1"/>
</dbReference>
<dbReference type="InterPro" id="IPR054828">
    <property type="entry name" value="Vit_B12_bind_prot"/>
</dbReference>
<protein>
    <submittedName>
        <fullName evidence="3">Iron complex transport system substrate-binding protein</fullName>
    </submittedName>
</protein>
<evidence type="ECO:0000313" key="4">
    <source>
        <dbReference type="Proteomes" id="UP000184510"/>
    </source>
</evidence>
<dbReference type="InterPro" id="IPR050902">
    <property type="entry name" value="ABC_Transporter_SBP"/>
</dbReference>
<evidence type="ECO:0000313" key="3">
    <source>
        <dbReference type="EMBL" id="SHJ18436.1"/>
    </source>
</evidence>
<dbReference type="PROSITE" id="PS50983">
    <property type="entry name" value="FE_B12_PBP"/>
    <property type="match status" value="1"/>
</dbReference>
<organism evidence="3 4">
    <name type="scientific">Rubritalea squalenifaciens DSM 18772</name>
    <dbReference type="NCBI Taxonomy" id="1123071"/>
    <lineage>
        <taxon>Bacteria</taxon>
        <taxon>Pseudomonadati</taxon>
        <taxon>Verrucomicrobiota</taxon>
        <taxon>Verrucomicrobiia</taxon>
        <taxon>Verrucomicrobiales</taxon>
        <taxon>Rubritaleaceae</taxon>
        <taxon>Rubritalea</taxon>
    </lineage>
</organism>
<keyword evidence="4" id="KW-1185">Reference proteome</keyword>
<feature type="domain" description="Fe/B12 periplasmic-binding" evidence="2">
    <location>
        <begin position="37"/>
        <end position="295"/>
    </location>
</feature>
<dbReference type="AlphaFoldDB" id="A0A1M6H8C9"/>
<gene>
    <name evidence="3" type="ORF">SAMN02745181_1395</name>
</gene>
<sequence length="297" mass="32385">MGIGVVLVFTLSYFLKDISSRQVEENKGLTEAKEVERVVALAPSTVEILYALELGGKVAGVSRYTTYPLEALEKPKVGGYVDVDMEALVALKPDLVILLMEQSQLEDKLKGMGIGTLKVKHMTVDGVLESVRKVAERCGVKDKGILLEQAMRQQMAEVVKVSEGKAKPKVLVSIGREVGTGKVRMLTAAGAQGIHQEMIGLAGGVNAYEGSVPFPQLNREHLIMMNPDVIIDMVPQRDLDAVGEEKLLAEWQEFGELKAVKNGQVYVLGGDQYFVPGPRLVETLKRYAEMIHGGGHE</sequence>
<name>A0A1M6H8C9_9BACT</name>
<dbReference type="SUPFAM" id="SSF53807">
    <property type="entry name" value="Helical backbone' metal receptor"/>
    <property type="match status" value="1"/>
</dbReference>
<evidence type="ECO:0000259" key="2">
    <source>
        <dbReference type="PROSITE" id="PS50983"/>
    </source>
</evidence>
<dbReference type="GO" id="GO:0071281">
    <property type="term" value="P:cellular response to iron ion"/>
    <property type="evidence" value="ECO:0007669"/>
    <property type="project" value="TreeGrafter"/>
</dbReference>
<dbReference type="STRING" id="1123071.SAMN02745181_1395"/>
<dbReference type="Proteomes" id="UP000184510">
    <property type="component" value="Unassembled WGS sequence"/>
</dbReference>
<keyword evidence="1" id="KW-0732">Signal</keyword>
<dbReference type="EMBL" id="FQYR01000003">
    <property type="protein sequence ID" value="SHJ18436.1"/>
    <property type="molecule type" value="Genomic_DNA"/>
</dbReference>
<evidence type="ECO:0000256" key="1">
    <source>
        <dbReference type="ARBA" id="ARBA00022729"/>
    </source>
</evidence>
<dbReference type="Gene3D" id="3.40.50.1980">
    <property type="entry name" value="Nitrogenase molybdenum iron protein domain"/>
    <property type="match status" value="2"/>
</dbReference>